<accession>A0ABX9SJ61</accession>
<dbReference type="Proteomes" id="UP000280955">
    <property type="component" value="Unassembled WGS sequence"/>
</dbReference>
<dbReference type="Gene3D" id="3.30.70.141">
    <property type="entry name" value="Nucleoside diphosphate kinase-like domain"/>
    <property type="match status" value="1"/>
</dbReference>
<evidence type="ECO:0000313" key="1">
    <source>
        <dbReference type="EMBL" id="RKS57166.1"/>
    </source>
</evidence>
<sequence>MNLIKNSMVMDLVMAARTNSAAFSEVVYSSGEIKRGKNDFLILIKPEAVEEGSNLQAIFSLIASKLALFKVELHGINVFNSIYAQKHKIVEKQYHVLNSAAHNGLSQLPKSVLSKLSLEEINRTIGAFEFLHLFPDFDAKRLEVIAHQQGTKKLSNGIYQTSMIYEGVKFEIINAFHPFQLEHLYQSGSVMLALSCSTNTRFSVLADELIGFFDPSKAAAGSLRNEAFNHQHSLGLKEVSILRNCFHNSPSPLEGAISLSHYFSEYESSNVYFITRSIKELNLSGSFENKIYCNGELRLGGEIKPVFEHFEGLDAQCILQRLQLSQDDLYPLQLLE</sequence>
<dbReference type="SUPFAM" id="SSF54919">
    <property type="entry name" value="Nucleoside diphosphate kinase, NDK"/>
    <property type="match status" value="1"/>
</dbReference>
<dbReference type="InterPro" id="IPR036850">
    <property type="entry name" value="NDK-like_dom_sf"/>
</dbReference>
<keyword evidence="2" id="KW-1185">Reference proteome</keyword>
<proteinExistence type="predicted"/>
<dbReference type="RefSeq" id="WP_015834522.1">
    <property type="nucleotide sequence ID" value="NC_012962.1"/>
</dbReference>
<name>A0ABX9SJ61_9GAMM</name>
<protein>
    <submittedName>
        <fullName evidence="1">Uncharacterized protein</fullName>
    </submittedName>
</protein>
<evidence type="ECO:0000313" key="2">
    <source>
        <dbReference type="Proteomes" id="UP000280955"/>
    </source>
</evidence>
<gene>
    <name evidence="1" type="ORF">BDD30_3807</name>
</gene>
<organism evidence="1 2">
    <name type="scientific">Photorhabdus asymbiotica</name>
    <dbReference type="NCBI Taxonomy" id="291112"/>
    <lineage>
        <taxon>Bacteria</taxon>
        <taxon>Pseudomonadati</taxon>
        <taxon>Pseudomonadota</taxon>
        <taxon>Gammaproteobacteria</taxon>
        <taxon>Enterobacterales</taxon>
        <taxon>Morganellaceae</taxon>
        <taxon>Photorhabdus</taxon>
    </lineage>
</organism>
<dbReference type="EMBL" id="RBLJ01000004">
    <property type="protein sequence ID" value="RKS57166.1"/>
    <property type="molecule type" value="Genomic_DNA"/>
</dbReference>
<comment type="caution">
    <text evidence="1">The sequence shown here is derived from an EMBL/GenBank/DDBJ whole genome shotgun (WGS) entry which is preliminary data.</text>
</comment>
<reference evidence="1 2" key="1">
    <citation type="submission" date="2018-10" db="EMBL/GenBank/DDBJ databases">
        <title>Genomic Encyclopedia of Archaeal and Bacterial Type Strains, Phase II (KMG-II): from individual species to whole genera.</title>
        <authorList>
            <person name="Goeker M."/>
        </authorList>
    </citation>
    <scope>NUCLEOTIDE SEQUENCE [LARGE SCALE GENOMIC DNA]</scope>
    <source>
        <strain evidence="1 2">DSM 15149</strain>
    </source>
</reference>